<evidence type="ECO:0000256" key="1">
    <source>
        <dbReference type="SAM" id="MobiDB-lite"/>
    </source>
</evidence>
<feature type="compositionally biased region" description="Basic residues" evidence="1">
    <location>
        <begin position="123"/>
        <end position="134"/>
    </location>
</feature>
<protein>
    <submittedName>
        <fullName evidence="2">Uncharacterized protein</fullName>
    </submittedName>
</protein>
<dbReference type="HOGENOM" id="CLU_1409938_0_0_1"/>
<feature type="compositionally biased region" description="Low complexity" evidence="1">
    <location>
        <begin position="135"/>
        <end position="158"/>
    </location>
</feature>
<name>G0MPM4_CAEBE</name>
<evidence type="ECO:0000313" key="3">
    <source>
        <dbReference type="Proteomes" id="UP000008068"/>
    </source>
</evidence>
<sequence length="193" mass="21777">MTELIAKQCRWGCCNMLRNKKYEDSEGERRGNLVDETISPTLFSYFNHFPESEQLWVIARKISYVGIPYNKQNCINQNKGITTPSLNEIYLAIAHNCSDTGDWLKCENKVRVRTKETSLSVIGKKKKKSKKNKKNGTTTGSFGSTGSFGTTNTTGTATTKKDKKKKKKEKKEKKAKKTKKGKITTQTNTATAY</sequence>
<dbReference type="AlphaFoldDB" id="G0MPM4"/>
<dbReference type="InParanoid" id="G0MPM4"/>
<proteinExistence type="predicted"/>
<feature type="compositionally biased region" description="Basic residues" evidence="1">
    <location>
        <begin position="161"/>
        <end position="182"/>
    </location>
</feature>
<evidence type="ECO:0000313" key="2">
    <source>
        <dbReference type="EMBL" id="EGT39832.1"/>
    </source>
</evidence>
<feature type="compositionally biased region" description="Low complexity" evidence="1">
    <location>
        <begin position="183"/>
        <end position="193"/>
    </location>
</feature>
<gene>
    <name evidence="2" type="ORF">CAEBREN_23736</name>
</gene>
<dbReference type="EMBL" id="GL379805">
    <property type="protein sequence ID" value="EGT39832.1"/>
    <property type="molecule type" value="Genomic_DNA"/>
</dbReference>
<keyword evidence="3" id="KW-1185">Reference proteome</keyword>
<reference evidence="3" key="1">
    <citation type="submission" date="2011-07" db="EMBL/GenBank/DDBJ databases">
        <authorList>
            <consortium name="Caenorhabditis brenneri Sequencing and Analysis Consortium"/>
            <person name="Wilson R.K."/>
        </authorList>
    </citation>
    <scope>NUCLEOTIDE SEQUENCE [LARGE SCALE GENOMIC DNA]</scope>
    <source>
        <strain evidence="3">PB2801</strain>
    </source>
</reference>
<accession>G0MPM4</accession>
<organism evidence="3">
    <name type="scientific">Caenorhabditis brenneri</name>
    <name type="common">Nematode worm</name>
    <dbReference type="NCBI Taxonomy" id="135651"/>
    <lineage>
        <taxon>Eukaryota</taxon>
        <taxon>Metazoa</taxon>
        <taxon>Ecdysozoa</taxon>
        <taxon>Nematoda</taxon>
        <taxon>Chromadorea</taxon>
        <taxon>Rhabditida</taxon>
        <taxon>Rhabditina</taxon>
        <taxon>Rhabditomorpha</taxon>
        <taxon>Rhabditoidea</taxon>
        <taxon>Rhabditidae</taxon>
        <taxon>Peloderinae</taxon>
        <taxon>Caenorhabditis</taxon>
    </lineage>
</organism>
<feature type="region of interest" description="Disordered" evidence="1">
    <location>
        <begin position="117"/>
        <end position="193"/>
    </location>
</feature>
<dbReference type="Proteomes" id="UP000008068">
    <property type="component" value="Unassembled WGS sequence"/>
</dbReference>